<name>A0A976NZI6_BRELC</name>
<reference evidence="2 3" key="1">
    <citation type="journal article" date="2021" name="Genome Biol.">
        <title>AFLAP: assembly-free linkage analysis pipeline using k-mers from genome sequencing data.</title>
        <authorList>
            <person name="Fletcher K."/>
            <person name="Zhang L."/>
            <person name="Gil J."/>
            <person name="Han R."/>
            <person name="Cavanaugh K."/>
            <person name="Michelmore R."/>
        </authorList>
    </citation>
    <scope>NUCLEOTIDE SEQUENCE [LARGE SCALE GENOMIC DNA]</scope>
    <source>
        <strain evidence="2 3">SF5</strain>
    </source>
</reference>
<protein>
    <submittedName>
        <fullName evidence="2">Uncharacterized protein</fullName>
    </submittedName>
</protein>
<dbReference type="EMBL" id="SHOA02000005">
    <property type="protein sequence ID" value="TDH73706.1"/>
    <property type="molecule type" value="Genomic_DNA"/>
</dbReference>
<dbReference type="KEGG" id="blac:94351135"/>
<dbReference type="GeneID" id="94351135"/>
<dbReference type="AlphaFoldDB" id="A0A976NZI6"/>
<dbReference type="RefSeq" id="XP_067823204.1">
    <property type="nucleotide sequence ID" value="XM_067965464.1"/>
</dbReference>
<organism evidence="2 3">
    <name type="scientific">Bremia lactucae</name>
    <name type="common">Lettuce downy mildew</name>
    <dbReference type="NCBI Taxonomy" id="4779"/>
    <lineage>
        <taxon>Eukaryota</taxon>
        <taxon>Sar</taxon>
        <taxon>Stramenopiles</taxon>
        <taxon>Oomycota</taxon>
        <taxon>Peronosporomycetes</taxon>
        <taxon>Peronosporales</taxon>
        <taxon>Peronosporaceae</taxon>
        <taxon>Bremia</taxon>
    </lineage>
</organism>
<keyword evidence="3" id="KW-1185">Reference proteome</keyword>
<proteinExistence type="predicted"/>
<comment type="caution">
    <text evidence="2">The sequence shown here is derived from an EMBL/GenBank/DDBJ whole genome shotgun (WGS) entry which is preliminary data.</text>
</comment>
<dbReference type="Proteomes" id="UP000294530">
    <property type="component" value="Unassembled WGS sequence"/>
</dbReference>
<gene>
    <name evidence="2" type="ORF">CCR75_007403</name>
</gene>
<evidence type="ECO:0000313" key="3">
    <source>
        <dbReference type="Proteomes" id="UP000294530"/>
    </source>
</evidence>
<evidence type="ECO:0000313" key="2">
    <source>
        <dbReference type="EMBL" id="TDH73706.1"/>
    </source>
</evidence>
<sequence>MVSIEKRTWSEAFSSIRLDLIGDNSVVMVDVTSEADEVKTEGGAKKDFQTGGQKELGTRSTMWSGRHKIG</sequence>
<feature type="region of interest" description="Disordered" evidence="1">
    <location>
        <begin position="36"/>
        <end position="70"/>
    </location>
</feature>
<feature type="compositionally biased region" description="Basic and acidic residues" evidence="1">
    <location>
        <begin position="36"/>
        <end position="48"/>
    </location>
</feature>
<evidence type="ECO:0000256" key="1">
    <source>
        <dbReference type="SAM" id="MobiDB-lite"/>
    </source>
</evidence>
<accession>A0A976NZI6</accession>